<protein>
    <recommendedName>
        <fullName evidence="1">Glycosyltransferase 61 catalytic domain-containing protein</fullName>
    </recommendedName>
</protein>
<dbReference type="STRING" id="933059.SAMN04488103_10831"/>
<name>A0A1H8JKE6_9RHOB</name>
<dbReference type="Pfam" id="PF04577">
    <property type="entry name" value="Glyco_transf_61"/>
    <property type="match status" value="1"/>
</dbReference>
<evidence type="ECO:0000313" key="2">
    <source>
        <dbReference type="EMBL" id="SEN81264.1"/>
    </source>
</evidence>
<dbReference type="GO" id="GO:0016757">
    <property type="term" value="F:glycosyltransferase activity"/>
    <property type="evidence" value="ECO:0007669"/>
    <property type="project" value="InterPro"/>
</dbReference>
<dbReference type="Proteomes" id="UP000198761">
    <property type="component" value="Unassembled WGS sequence"/>
</dbReference>
<sequence>MAFVKPITNRLRRLAGHQPPALTDLAIESWEIAPAQTAYLPPAIFLPDQIDRIRATEFADLPATLAACHGDCDVALTATRGFRLRDVDLVDGVLYHQHAEYHLRARKHRNPLRPRPREALSGAFYESWNGNRWFGMWLLDDCLTHTLAAETGMPVATLGPRPGNIPRFESLLGMTPRRIADAHFDELILFDDLAPNPHKAARGEAMRQRLLAGQTPAPNPGVFLLRGTSGSRRVLRNEMEIAARLERDRGFRVLDPMTTPLDDLLQACGGARIIAGVEGSHMCNGVAVMPPGSALLTIQPPDRMTVPLKIFTDRQGLRFAFIVSTGGNGEYEADWGEIARTLDLIP</sequence>
<dbReference type="AlphaFoldDB" id="A0A1H8JKE6"/>
<dbReference type="RefSeq" id="WP_091302292.1">
    <property type="nucleotide sequence ID" value="NZ_FOCE01000008.1"/>
</dbReference>
<dbReference type="OrthoDB" id="6935590at2"/>
<keyword evidence="3" id="KW-1185">Reference proteome</keyword>
<dbReference type="InterPro" id="IPR049625">
    <property type="entry name" value="Glyco_transf_61_cat"/>
</dbReference>
<dbReference type="EMBL" id="FOCE01000008">
    <property type="protein sequence ID" value="SEN81264.1"/>
    <property type="molecule type" value="Genomic_DNA"/>
</dbReference>
<reference evidence="2 3" key="1">
    <citation type="submission" date="2016-10" db="EMBL/GenBank/DDBJ databases">
        <authorList>
            <person name="de Groot N.N."/>
        </authorList>
    </citation>
    <scope>NUCLEOTIDE SEQUENCE [LARGE SCALE GENOMIC DNA]</scope>
    <source>
        <strain evidence="2 3">DSM 3857</strain>
    </source>
</reference>
<evidence type="ECO:0000259" key="1">
    <source>
        <dbReference type="Pfam" id="PF04577"/>
    </source>
</evidence>
<organism evidence="2 3">
    <name type="scientific">Gemmobacter aquatilis</name>
    <dbReference type="NCBI Taxonomy" id="933059"/>
    <lineage>
        <taxon>Bacteria</taxon>
        <taxon>Pseudomonadati</taxon>
        <taxon>Pseudomonadota</taxon>
        <taxon>Alphaproteobacteria</taxon>
        <taxon>Rhodobacterales</taxon>
        <taxon>Paracoccaceae</taxon>
        <taxon>Gemmobacter</taxon>
    </lineage>
</organism>
<evidence type="ECO:0000313" key="3">
    <source>
        <dbReference type="Proteomes" id="UP000198761"/>
    </source>
</evidence>
<feature type="domain" description="Glycosyltransferase 61 catalytic" evidence="1">
    <location>
        <begin position="48"/>
        <end position="295"/>
    </location>
</feature>
<accession>A0A1H8JKE6</accession>
<gene>
    <name evidence="2" type="ORF">SAMN04488103_10831</name>
</gene>
<proteinExistence type="predicted"/>